<reference evidence="4" key="1">
    <citation type="submission" date="2017-02" db="UniProtKB">
        <authorList>
            <consortium name="WormBaseParasite"/>
        </authorList>
    </citation>
    <scope>IDENTIFICATION</scope>
</reference>
<keyword evidence="1" id="KW-1133">Transmembrane helix</keyword>
<keyword evidence="1" id="KW-0812">Transmembrane</keyword>
<dbReference type="Pfam" id="PF01275">
    <property type="entry name" value="Myelin_PLP"/>
    <property type="match status" value="1"/>
</dbReference>
<name>A0A0M3JDC4_ANISI</name>
<dbReference type="InterPro" id="IPR001614">
    <property type="entry name" value="Myelin_PLP"/>
</dbReference>
<reference evidence="2 3" key="2">
    <citation type="submission" date="2018-11" db="EMBL/GenBank/DDBJ databases">
        <authorList>
            <consortium name="Pathogen Informatics"/>
        </authorList>
    </citation>
    <scope>NUCLEOTIDE SEQUENCE [LARGE SCALE GENOMIC DNA]</scope>
</reference>
<dbReference type="OrthoDB" id="9993736at2759"/>
<keyword evidence="3" id="KW-1185">Reference proteome</keyword>
<evidence type="ECO:0000313" key="3">
    <source>
        <dbReference type="Proteomes" id="UP000267096"/>
    </source>
</evidence>
<evidence type="ECO:0000256" key="1">
    <source>
        <dbReference type="SAM" id="Phobius"/>
    </source>
</evidence>
<dbReference type="Proteomes" id="UP000267096">
    <property type="component" value="Unassembled WGS sequence"/>
</dbReference>
<feature type="transmembrane region" description="Helical" evidence="1">
    <location>
        <begin position="28"/>
        <end position="52"/>
    </location>
</feature>
<proteinExistence type="predicted"/>
<dbReference type="WBParaSite" id="ASIM_0000561001-mRNA-1">
    <property type="protein sequence ID" value="ASIM_0000561001-mRNA-1"/>
    <property type="gene ID" value="ASIM_0000561001"/>
</dbReference>
<gene>
    <name evidence="2" type="ORF">ASIM_LOCUS5403</name>
</gene>
<sequence length="76" mass="8511">MVANRSTTPLAMRPGKKRRDECLLRVPYASIVAALLCDVGVALFSVMMAWAFNASVQQFRRALDVDSLPWLDKVSR</sequence>
<dbReference type="GO" id="GO:0016020">
    <property type="term" value="C:membrane"/>
    <property type="evidence" value="ECO:0007669"/>
    <property type="project" value="InterPro"/>
</dbReference>
<keyword evidence="1" id="KW-0472">Membrane</keyword>
<evidence type="ECO:0000313" key="4">
    <source>
        <dbReference type="WBParaSite" id="ASIM_0000561001-mRNA-1"/>
    </source>
</evidence>
<accession>A0A0M3JDC4</accession>
<dbReference type="EMBL" id="UYRR01010504">
    <property type="protein sequence ID" value="VDK25463.1"/>
    <property type="molecule type" value="Genomic_DNA"/>
</dbReference>
<dbReference type="AlphaFoldDB" id="A0A0M3JDC4"/>
<protein>
    <submittedName>
        <fullName evidence="4">Transmembrane protein</fullName>
    </submittedName>
</protein>
<evidence type="ECO:0000313" key="2">
    <source>
        <dbReference type="EMBL" id="VDK25463.1"/>
    </source>
</evidence>
<organism evidence="4">
    <name type="scientific">Anisakis simplex</name>
    <name type="common">Herring worm</name>
    <dbReference type="NCBI Taxonomy" id="6269"/>
    <lineage>
        <taxon>Eukaryota</taxon>
        <taxon>Metazoa</taxon>
        <taxon>Ecdysozoa</taxon>
        <taxon>Nematoda</taxon>
        <taxon>Chromadorea</taxon>
        <taxon>Rhabditida</taxon>
        <taxon>Spirurina</taxon>
        <taxon>Ascaridomorpha</taxon>
        <taxon>Ascaridoidea</taxon>
        <taxon>Anisakidae</taxon>
        <taxon>Anisakis</taxon>
        <taxon>Anisakis simplex complex</taxon>
    </lineage>
</organism>